<proteinExistence type="predicted"/>
<name>A0A9W7C3Z2_9STRA</name>
<evidence type="ECO:0000313" key="1">
    <source>
        <dbReference type="EMBL" id="GMI01803.1"/>
    </source>
</evidence>
<organism evidence="1 2">
    <name type="scientific">Triparma verrucosa</name>
    <dbReference type="NCBI Taxonomy" id="1606542"/>
    <lineage>
        <taxon>Eukaryota</taxon>
        <taxon>Sar</taxon>
        <taxon>Stramenopiles</taxon>
        <taxon>Ochrophyta</taxon>
        <taxon>Bolidophyceae</taxon>
        <taxon>Parmales</taxon>
        <taxon>Triparmaceae</taxon>
        <taxon>Triparma</taxon>
    </lineage>
</organism>
<keyword evidence="2" id="KW-1185">Reference proteome</keyword>
<accession>A0A9W7C3Z2</accession>
<feature type="non-terminal residue" evidence="1">
    <location>
        <position position="1"/>
    </location>
</feature>
<comment type="caution">
    <text evidence="1">The sequence shown here is derived from an EMBL/GenBank/DDBJ whole genome shotgun (WGS) entry which is preliminary data.</text>
</comment>
<evidence type="ECO:0000313" key="2">
    <source>
        <dbReference type="Proteomes" id="UP001165160"/>
    </source>
</evidence>
<reference evidence="2" key="1">
    <citation type="journal article" date="2023" name="Commun. Biol.">
        <title>Genome analysis of Parmales, the sister group of diatoms, reveals the evolutionary specialization of diatoms from phago-mixotrophs to photoautotrophs.</title>
        <authorList>
            <person name="Ban H."/>
            <person name="Sato S."/>
            <person name="Yoshikawa S."/>
            <person name="Yamada K."/>
            <person name="Nakamura Y."/>
            <person name="Ichinomiya M."/>
            <person name="Sato N."/>
            <person name="Blanc-Mathieu R."/>
            <person name="Endo H."/>
            <person name="Kuwata A."/>
            <person name="Ogata H."/>
        </authorList>
    </citation>
    <scope>NUCLEOTIDE SEQUENCE [LARGE SCALE GENOMIC DNA]</scope>
    <source>
        <strain evidence="2">NIES 3699</strain>
    </source>
</reference>
<protein>
    <submittedName>
        <fullName evidence="1">Uncharacterized protein</fullName>
    </submittedName>
</protein>
<sequence length="2637" mass="267449">SASTSGRVVTITRSGGSEITAGTEVILTIPSVTNQKFAGSSGAFVALYTTISSGAKIDEATSGSSTLPPAVTFTPSNFGGVGSTVTPASLVAGGTGSADLVFTTGNPLPADGKIILEFPTTFHAVAATSATAVTNIDGSLSASTTGRVVTITRSGGSEITAGTEVTVTIPSVTNQKYEGSSGAFIALYTTISSGAKIDEATSGSSTLPTAVTFTPSTFGGVGSTVTPASLVAGGTGSADLVFTTGNPIPADGKIVVEFPTTFVAVSASAATAGSGIDGSLTASTSGRAVTITRSGDGAVIAAGTEVTITIPSITNQKYEGSSGVFVALKTTLSDGSTRIDEATSGTSTLPSAVTFTPSTFGGIATTVTPASLVAGASGNAVLVFTTENPIPADGKIVVEFPTTFHAIAATAATPGAGIDGNLAASSTGRAVTITRSGGSEIAAGVSVTITLPSVTNQKYEGSSGVFVDLKTTLSDGSTRIDQATAGSSTLPSAVVFTPSGFSGVTPTLVPVSSVAGEATSLEVTFRTANPWPRDGKLIFTMPNTFHSKIDNSQVVSNLNNVDGTMSATITGTGPWTLTCTRSSDGSEVAAGVDVTLRVTTRLYNQKFKGASGAFPLIKTTLADGTTAIDESSAEADAFGGIPGSITFTPSGWGGTTPTVLPVSLIAGAVTDATITFTTANPWTADGKLIFEVPGTFTNVGAASVAITSGVDGTFTVAKTGTTTVLASTLKTAGGPWVVTITRAGDGTAVAAGGQVVIVLTDVTNQQHEGSSGTFPLFKTTLADGTTAIDESSAEADAVGIVPPAVTFTPSGWGGTTPTIVPVSMIAGAVTDATVTFTTGNPWTADGKLIFEVPDTFTNVGAASVAITSGIDGTFAVAQTGTTTVLDSTLKTAGGPWVVTITRAGDGATVATGTQVIIVLTDVTNQQHEGSSGTFSLFKTTLADGTTAIDESSAETDAFGTVPPAVTFVPSAWGGTTPTIVPVSLIAGAVTDATITFTTGNPWTADGKLIFEIPDTFTNVAAASLTVTSGVDGTVLVAQTGTSTVLASTLKTAGGPWIVTITRGGDGTTVATGTQVVIVLTDVTNQQHEGSSGIFPLFKTTLSDGITAIDESSAEADASGADTPAVIFTPSGWRGTTPTIVPVSLISGAVTDATVTFTTGNPWTADGKLIFEVPDTFTNVGAASVAITSGIDGTFTVAKTGTTTVLASTLKTAGGAWIVTITRAGDGATVATGTQVVIVLTDVTNQQHEGSSGTFPLFKTTLADGTTAIDESSAEPDSFGVVPPAVTFTPSGWGGTTPTIVPVSMIAGAVTDATVTFTTGNPWTADGKLIFEVPDTFTNVGAASVAITSGIDGTFAVAQTGTTTVLASTLKTAGGSWVVTITRAGDGSTVATGTQVVIVLTDVTNQQHEGSSGTFPLFKTTLADGTTAIDESSAEADAVAGDGATVATGTQVIIVLTDVTNQQHEGSSGTFSLFKTTLADGTTAIDESSAETDAFGTVPPAVTFTPSGWGGTTPSIVPVSLIAGAVTDATVTFTTGNPWTADGKLIFEVPDTFTNVGAASVAITSGIDGTFTAAQTGTTTVLASTLKTAGGSWVVTITRAGDGATVATGTQVVIVLTAVTNQQHEGSSGTFPLFKTTLADGTTAIDESSAESDSFGVVPPAVTFTPSGWGGTTPTIVPVSLVAGAVTDATVTFTTGNPWTADGKLIFEVPDTFTNVGAASVAITSGIDGTFAVAQTGTTTTLVSTLKTAGGSWVVTITRAGDGATVATGTQVVIVLTAITNQQHEGSSGTFPLFKTTLSDGTTAIDESSAESDSFGVVPPAITFTPSGFSNNRPTVVPQSLIAGDVTDVDISFVTENPIPSDGMIIFEVPSTFTNVVASSVTIGSGIDGTFVVTQSGTASTFASTLKTAGGNWVVSLNRQNDGSTVPSGTTVSIVVSEVVIQQFEGPSGDFPLFKTTLADGTTAIDESSGETDAIGLVPASVTFTPSAFTYTEPTFVPHSLIAGAETQLRVTFTIQNPLRIDDKIIFEIPDTFSNVSATAVTPVSGVDGTFLVSQTGAKSVYDNTRKTSGGPWTVTIERAGDGTTVEEDVEVIIDLAHVYNQQFEGPSGTFFMFKTTLNDGTSAIDESSGEADALGTVPPSITWTPSGFSGVTPTAVPESLVAGDTSGLQLTFTVQNPLPPDCKIWIEVPNTYTDAAVTAVRITSGIDGGFTVAQTGTSSVYDNTLKTSGGTWVVEITRDGTGTTVAIGTVVEIVVDDVTTMQFEGPSGVHPMIKTTLADGTSAIDESSSESDAIGTLPPSVTIVPATFLNFDARPDYLVAGLNSTFSFSVTLKNPIPVDAMLEFTLPSTFQLVDPSHIYTDMDGTFAFETVGSGPWVVKIRRNGDGTVMAAGDVLNFDMNRVVNKANIGQTGSYTFVTYLNDEITRIDVEDAPTIHIDKQIVNVGVAFGSTTVAVRDQVKRWYFHGYGLNSGDQIKWVTNGATEDHHCDGHGYSTSVGSDMSVSSVADNAVEFSVLFYESDSSADGPWKMCYKFFNETTPWKLYSGMTVEVREFYDVASAGFGAGNVAVAHEEKMLTLNGFGVADGDQVKWIDTDTQNCTSEGVSFVDYRDTEWHETAWPTVSPTAAPVPAPPTPSP</sequence>
<dbReference type="Proteomes" id="UP001165160">
    <property type="component" value="Unassembled WGS sequence"/>
</dbReference>
<gene>
    <name evidence="1" type="ORF">TrVE_jg3599</name>
</gene>
<dbReference type="EMBL" id="BRXX01000271">
    <property type="protein sequence ID" value="GMI01803.1"/>
    <property type="molecule type" value="Genomic_DNA"/>
</dbReference>